<dbReference type="InterPro" id="IPR001138">
    <property type="entry name" value="Zn2Cys6_DnaBD"/>
</dbReference>
<feature type="compositionally biased region" description="Pro residues" evidence="7">
    <location>
        <begin position="108"/>
        <end position="118"/>
    </location>
</feature>
<accession>A0A9W9K5Y3</accession>
<feature type="region of interest" description="Disordered" evidence="7">
    <location>
        <begin position="51"/>
        <end position="74"/>
    </location>
</feature>
<protein>
    <recommendedName>
        <fullName evidence="8">Zn(2)-C6 fungal-type domain-containing protein</fullName>
    </recommendedName>
</protein>
<dbReference type="PROSITE" id="PS00463">
    <property type="entry name" value="ZN2_CY6_FUNGAL_1"/>
    <property type="match status" value="1"/>
</dbReference>
<dbReference type="PROSITE" id="PS50048">
    <property type="entry name" value="ZN2_CY6_FUNGAL_2"/>
    <property type="match status" value="1"/>
</dbReference>
<dbReference type="GO" id="GO:0001228">
    <property type="term" value="F:DNA-binding transcription activator activity, RNA polymerase II-specific"/>
    <property type="evidence" value="ECO:0007669"/>
    <property type="project" value="TreeGrafter"/>
</dbReference>
<feature type="region of interest" description="Disordered" evidence="7">
    <location>
        <begin position="91"/>
        <end position="133"/>
    </location>
</feature>
<evidence type="ECO:0000256" key="3">
    <source>
        <dbReference type="ARBA" id="ARBA00023015"/>
    </source>
</evidence>
<keyword evidence="4" id="KW-0238">DNA-binding</keyword>
<dbReference type="GO" id="GO:0008270">
    <property type="term" value="F:zinc ion binding"/>
    <property type="evidence" value="ECO:0007669"/>
    <property type="project" value="InterPro"/>
</dbReference>
<organism evidence="9 10">
    <name type="scientific">Penicillium angulare</name>
    <dbReference type="NCBI Taxonomy" id="116970"/>
    <lineage>
        <taxon>Eukaryota</taxon>
        <taxon>Fungi</taxon>
        <taxon>Dikarya</taxon>
        <taxon>Ascomycota</taxon>
        <taxon>Pezizomycotina</taxon>
        <taxon>Eurotiomycetes</taxon>
        <taxon>Eurotiomycetidae</taxon>
        <taxon>Eurotiales</taxon>
        <taxon>Aspergillaceae</taxon>
        <taxon>Penicillium</taxon>
    </lineage>
</organism>
<dbReference type="CDD" id="cd00067">
    <property type="entry name" value="GAL4"/>
    <property type="match status" value="1"/>
</dbReference>
<dbReference type="GO" id="GO:0000978">
    <property type="term" value="F:RNA polymerase II cis-regulatory region sequence-specific DNA binding"/>
    <property type="evidence" value="ECO:0007669"/>
    <property type="project" value="TreeGrafter"/>
</dbReference>
<dbReference type="Gene3D" id="4.10.240.10">
    <property type="entry name" value="Zn(2)-C6 fungal-type DNA-binding domain"/>
    <property type="match status" value="1"/>
</dbReference>
<dbReference type="SMART" id="SM00066">
    <property type="entry name" value="GAL4"/>
    <property type="match status" value="1"/>
</dbReference>
<dbReference type="InterPro" id="IPR036864">
    <property type="entry name" value="Zn2-C6_fun-type_DNA-bd_sf"/>
</dbReference>
<dbReference type="InterPro" id="IPR051430">
    <property type="entry name" value="Fungal_TF_Env_Response"/>
</dbReference>
<dbReference type="OrthoDB" id="4934715at2759"/>
<reference evidence="9" key="2">
    <citation type="journal article" date="2023" name="IMA Fungus">
        <title>Comparative genomic study of the Penicillium genus elucidates a diverse pangenome and 15 lateral gene transfer events.</title>
        <authorList>
            <person name="Petersen C."/>
            <person name="Sorensen T."/>
            <person name="Nielsen M.R."/>
            <person name="Sondergaard T.E."/>
            <person name="Sorensen J.L."/>
            <person name="Fitzpatrick D.A."/>
            <person name="Frisvad J.C."/>
            <person name="Nielsen K.L."/>
        </authorList>
    </citation>
    <scope>NUCLEOTIDE SEQUENCE</scope>
    <source>
        <strain evidence="9">IBT 30069</strain>
    </source>
</reference>
<dbReference type="SUPFAM" id="SSF57701">
    <property type="entry name" value="Zn2/Cys6 DNA-binding domain"/>
    <property type="match status" value="1"/>
</dbReference>
<keyword evidence="1" id="KW-0479">Metal-binding</keyword>
<evidence type="ECO:0000256" key="1">
    <source>
        <dbReference type="ARBA" id="ARBA00022723"/>
    </source>
</evidence>
<feature type="domain" description="Zn(2)-C6 fungal-type" evidence="8">
    <location>
        <begin position="20"/>
        <end position="51"/>
    </location>
</feature>
<keyword evidence="2" id="KW-0862">Zinc</keyword>
<dbReference type="PANTHER" id="PTHR31944:SF131">
    <property type="entry name" value="HEME-RESPONSIVE ZINC FINGER TRANSCRIPTION FACTOR HAP1"/>
    <property type="match status" value="1"/>
</dbReference>
<evidence type="ECO:0000256" key="2">
    <source>
        <dbReference type="ARBA" id="ARBA00022833"/>
    </source>
</evidence>
<dbReference type="GO" id="GO:0005634">
    <property type="term" value="C:nucleus"/>
    <property type="evidence" value="ECO:0007669"/>
    <property type="project" value="TreeGrafter"/>
</dbReference>
<evidence type="ECO:0000256" key="5">
    <source>
        <dbReference type="ARBA" id="ARBA00023163"/>
    </source>
</evidence>
<evidence type="ECO:0000259" key="8">
    <source>
        <dbReference type="PROSITE" id="PS50048"/>
    </source>
</evidence>
<evidence type="ECO:0000256" key="4">
    <source>
        <dbReference type="ARBA" id="ARBA00023125"/>
    </source>
</evidence>
<dbReference type="Pfam" id="PF00172">
    <property type="entry name" value="Zn_clus"/>
    <property type="match status" value="1"/>
</dbReference>
<dbReference type="CDD" id="cd12148">
    <property type="entry name" value="fungal_TF_MHR"/>
    <property type="match status" value="1"/>
</dbReference>
<dbReference type="Pfam" id="PF04082">
    <property type="entry name" value="Fungal_trans"/>
    <property type="match status" value="1"/>
</dbReference>
<dbReference type="SMART" id="SM00906">
    <property type="entry name" value="Fungal_trans"/>
    <property type="match status" value="1"/>
</dbReference>
<evidence type="ECO:0000256" key="7">
    <source>
        <dbReference type="SAM" id="MobiDB-lite"/>
    </source>
</evidence>
<keyword evidence="3" id="KW-0805">Transcription regulation</keyword>
<dbReference type="PANTHER" id="PTHR31944">
    <property type="entry name" value="HEME-RESPONSIVE ZINC FINGER TRANSCRIPTION FACTOR HAP1"/>
    <property type="match status" value="1"/>
</dbReference>
<dbReference type="AlphaFoldDB" id="A0A9W9K5Y3"/>
<feature type="compositionally biased region" description="Polar residues" evidence="7">
    <location>
        <begin position="51"/>
        <end position="60"/>
    </location>
</feature>
<dbReference type="GO" id="GO:0006351">
    <property type="term" value="P:DNA-templated transcription"/>
    <property type="evidence" value="ECO:0007669"/>
    <property type="project" value="InterPro"/>
</dbReference>
<comment type="caution">
    <text evidence="9">The sequence shown here is derived from an EMBL/GenBank/DDBJ whole genome shotgun (WGS) entry which is preliminary data.</text>
</comment>
<name>A0A9W9K5Y3_9EURO</name>
<proteinExistence type="predicted"/>
<evidence type="ECO:0000256" key="6">
    <source>
        <dbReference type="ARBA" id="ARBA00023242"/>
    </source>
</evidence>
<keyword evidence="6" id="KW-0539">Nucleus</keyword>
<keyword evidence="5" id="KW-0804">Transcription</keyword>
<dbReference type="InterPro" id="IPR007219">
    <property type="entry name" value="XnlR_reg_dom"/>
</dbReference>
<sequence>MTEPRNLPLPSRRRDKPQLSCNLCRRRKLKCDRGQPCGSCRHRGLSLSCTYPQSTTSETKQITKDSRQTTSSGLTERIGQLEKLISSLVSDDAGRKAPSQVDISYPSGPGPSKDPQPVKPENANDPSDSFGHISLRDSKTTYVQDTHWTAILDGITELKNSVQNETTSAQSQPVSISRAPEIMFPSCKSATREEILSGLPPRELCDRLVADYFTTSSLPLIHGPSFLRRYEAFWENPSETHLMWIGKLYGVLSVPLIFQRHDDPTFQSKIEKFDQKINQCLIAGRYQDCPPDTIETLCCTLNTQFFKSGDGEMSSIVIMGVLARMAQRMGYHRDASHFPHISPFHGEMRRRVWTVITDLDVLLSTSAGLPRLLREFQSDTASPRNLLDDDFDEDSPELPPARPDSFQTPCQWLVAKNKVTSILGIVTDFATSIRRPSYAEVMRLDKILHETYLASPSNLLERPLSKALLDNSETILHRYQLLLLVAKARCVLHYRYLAPARNDERYAYSRNSCIEASLKILESYHLIYRESRPGGRLYRERWKCKSPLLIGMTMLGTTLLCLELNYELSVNPATNQKHKPLSESLKAQLIEALKMSYAIWTEDKGSFPKSLQTMQAVELVFKKLATQHNNISLTASTETTHSSNDWSTNDPTIGTFSMPLEISREAVIIEISTPANEEIVEDFFSGAPPPSWPGLDSAMFLDQAMNLPHTQTLDLNSPAPSFHIAPELLDLVGGVDPTTNTMDEMLGISMNYPRMPDF</sequence>
<keyword evidence="10" id="KW-1185">Reference proteome</keyword>
<evidence type="ECO:0000313" key="10">
    <source>
        <dbReference type="Proteomes" id="UP001149165"/>
    </source>
</evidence>
<reference evidence="9" key="1">
    <citation type="submission" date="2022-11" db="EMBL/GenBank/DDBJ databases">
        <authorList>
            <person name="Petersen C."/>
        </authorList>
    </citation>
    <scope>NUCLEOTIDE SEQUENCE</scope>
    <source>
        <strain evidence="9">IBT 30069</strain>
    </source>
</reference>
<dbReference type="EMBL" id="JAPQKH010000006">
    <property type="protein sequence ID" value="KAJ5094318.1"/>
    <property type="molecule type" value="Genomic_DNA"/>
</dbReference>
<dbReference type="Proteomes" id="UP001149165">
    <property type="component" value="Unassembled WGS sequence"/>
</dbReference>
<evidence type="ECO:0000313" key="9">
    <source>
        <dbReference type="EMBL" id="KAJ5094318.1"/>
    </source>
</evidence>
<gene>
    <name evidence="9" type="ORF">N7456_010179</name>
</gene>
<feature type="region of interest" description="Disordered" evidence="7">
    <location>
        <begin position="383"/>
        <end position="405"/>
    </location>
</feature>